<dbReference type="InterPro" id="IPR029058">
    <property type="entry name" value="AB_hydrolase_fold"/>
</dbReference>
<dbReference type="SUPFAM" id="SSF53474">
    <property type="entry name" value="alpha/beta-Hydrolases"/>
    <property type="match status" value="1"/>
</dbReference>
<evidence type="ECO:0000259" key="2">
    <source>
        <dbReference type="Pfam" id="PF00326"/>
    </source>
</evidence>
<dbReference type="PANTHER" id="PTHR42776:SF27">
    <property type="entry name" value="DIPEPTIDYL PEPTIDASE FAMILY MEMBER 6"/>
    <property type="match status" value="1"/>
</dbReference>
<sequence length="631" mass="71010">MHIFSDYLSQVLALPSIRRALLSPDGRWVAFEWLRRHENQDVFVVAADGSQPPRPLTHTPEATLLASWSPDSRAVLVAEDRAGDERRSLYRVYLNKPQRLEPLTEPHPPYFLRGGALSADGRYLFYSANYDFEREEALDRAWVFRHDLHTGKREVLARPHRAMWIEPTPNAQGTHVLYPLRERHVAGRQFMLHDLRSGEVREVANFGEDVKTFARWMPDGRRILIQSEARPGDPRRYTRLAVWDLQTEELRWWVDDPQRNIESAWASPDGLVVINDVRQSVRCPSFLDLDSGEEQTLPRLEGNWLALGRAAHGAWVGVQYAAHLPDQLVQLCETPGQPPRAAPLSDPWERSALRSAELTRAEDFRFASSDGLEIQGWLLRAAPNRRRAILRVHGGPSMYMEDRLTAELQYYARCGFNVLAVNYRGSTGFGVDFRDRIKEDGWGGREQEDLACAARALMAAGLAEPGRVGVTGTSFGGYSAWHLATHYGPEVIGAAAPICGMTDLVVDYETTRPDLRPLTAEMMGGTPEQVPQRYAERSPIHFVERIRVPLLIVQGAHDPNVPPEHVRQVTGRLRACGVPFEVLEFADEGHGIYKPANLRILAERLAAFFDQALGEGSKNPLENNDPAGENG</sequence>
<gene>
    <name evidence="3" type="ORF">ADN01_11470</name>
</gene>
<dbReference type="AlphaFoldDB" id="A0A0P6XVW3"/>
<dbReference type="GO" id="GO:0006508">
    <property type="term" value="P:proteolysis"/>
    <property type="evidence" value="ECO:0007669"/>
    <property type="project" value="InterPro"/>
</dbReference>
<name>A0A0P6XVW3_9CHLR</name>
<dbReference type="Gene3D" id="2.120.10.30">
    <property type="entry name" value="TolB, C-terminal domain"/>
    <property type="match status" value="2"/>
</dbReference>
<dbReference type="SUPFAM" id="SSF69322">
    <property type="entry name" value="Tricorn protease domain 2"/>
    <property type="match status" value="1"/>
</dbReference>
<dbReference type="EMBL" id="LGCM01000039">
    <property type="protein sequence ID" value="KPL80737.1"/>
    <property type="molecule type" value="Genomic_DNA"/>
</dbReference>
<dbReference type="RefSeq" id="WP_075071152.1">
    <property type="nucleotide sequence ID" value="NZ_LGCM01000039.1"/>
</dbReference>
<dbReference type="GO" id="GO:0004252">
    <property type="term" value="F:serine-type endopeptidase activity"/>
    <property type="evidence" value="ECO:0007669"/>
    <property type="project" value="TreeGrafter"/>
</dbReference>
<feature type="domain" description="Peptidase S9 prolyl oligopeptidase catalytic" evidence="2">
    <location>
        <begin position="405"/>
        <end position="615"/>
    </location>
</feature>
<dbReference type="InterPro" id="IPR001375">
    <property type="entry name" value="Peptidase_S9_cat"/>
</dbReference>
<dbReference type="PANTHER" id="PTHR42776">
    <property type="entry name" value="SERINE PEPTIDASE S9 FAMILY MEMBER"/>
    <property type="match status" value="1"/>
</dbReference>
<dbReference type="Pfam" id="PF00326">
    <property type="entry name" value="Peptidase_S9"/>
    <property type="match status" value="1"/>
</dbReference>
<evidence type="ECO:0000256" key="1">
    <source>
        <dbReference type="ARBA" id="ARBA00022801"/>
    </source>
</evidence>
<proteinExistence type="predicted"/>
<dbReference type="Gene3D" id="3.40.50.1820">
    <property type="entry name" value="alpha/beta hydrolase"/>
    <property type="match status" value="1"/>
</dbReference>
<comment type="caution">
    <text evidence="3">The sequence shown here is derived from an EMBL/GenBank/DDBJ whole genome shotgun (WGS) entry which is preliminary data.</text>
</comment>
<keyword evidence="1" id="KW-0378">Hydrolase</keyword>
<organism evidence="3 4">
    <name type="scientific">Levilinea saccharolytica</name>
    <dbReference type="NCBI Taxonomy" id="229921"/>
    <lineage>
        <taxon>Bacteria</taxon>
        <taxon>Bacillati</taxon>
        <taxon>Chloroflexota</taxon>
        <taxon>Anaerolineae</taxon>
        <taxon>Anaerolineales</taxon>
        <taxon>Anaerolineaceae</taxon>
        <taxon>Levilinea</taxon>
    </lineage>
</organism>
<dbReference type="Proteomes" id="UP000050501">
    <property type="component" value="Unassembled WGS sequence"/>
</dbReference>
<dbReference type="InterPro" id="IPR011042">
    <property type="entry name" value="6-blade_b-propeller_TolB-like"/>
</dbReference>
<protein>
    <recommendedName>
        <fullName evidence="2">Peptidase S9 prolyl oligopeptidase catalytic domain-containing protein</fullName>
    </recommendedName>
</protein>
<keyword evidence="4" id="KW-1185">Reference proteome</keyword>
<accession>A0A0P6XVW3</accession>
<evidence type="ECO:0000313" key="4">
    <source>
        <dbReference type="Proteomes" id="UP000050501"/>
    </source>
</evidence>
<reference evidence="3" key="1">
    <citation type="submission" date="2015-07" db="EMBL/GenBank/DDBJ databases">
        <title>Genome sequence of Levilinea saccharolytica DSM 16555.</title>
        <authorList>
            <person name="Hemp J."/>
            <person name="Ward L.M."/>
            <person name="Pace L.A."/>
            <person name="Fischer W.W."/>
        </authorList>
    </citation>
    <scope>NUCLEOTIDE SEQUENCE [LARGE SCALE GENOMIC DNA]</scope>
    <source>
        <strain evidence="3">KIBI-1</strain>
    </source>
</reference>
<evidence type="ECO:0000313" key="3">
    <source>
        <dbReference type="EMBL" id="KPL80737.1"/>
    </source>
</evidence>
<dbReference type="STRING" id="229921.ADN01_11470"/>